<evidence type="ECO:0000256" key="7">
    <source>
        <dbReference type="ARBA" id="ARBA00022825"/>
    </source>
</evidence>
<dbReference type="PROSITE" id="PS00136">
    <property type="entry name" value="SUBTILASE_ASP"/>
    <property type="match status" value="1"/>
</dbReference>
<evidence type="ECO:0000313" key="16">
    <source>
        <dbReference type="EMBL" id="RNF38246.1"/>
    </source>
</evidence>
<evidence type="ECO:0000256" key="6">
    <source>
        <dbReference type="ARBA" id="ARBA00022801"/>
    </source>
</evidence>
<dbReference type="PANTHER" id="PTHR43806">
    <property type="entry name" value="PEPTIDASE S8"/>
    <property type="match status" value="1"/>
</dbReference>
<dbReference type="GO" id="GO:0004252">
    <property type="term" value="F:serine-type endopeptidase activity"/>
    <property type="evidence" value="ECO:0007669"/>
    <property type="project" value="UniProtKB-UniRule"/>
</dbReference>
<feature type="chain" id="PRO_5018261864" evidence="12">
    <location>
        <begin position="31"/>
        <end position="1098"/>
    </location>
</feature>
<evidence type="ECO:0000256" key="8">
    <source>
        <dbReference type="PIRSR" id="PIRSR615500-1"/>
    </source>
</evidence>
<dbReference type="PROSITE" id="PS51892">
    <property type="entry name" value="SUBTILASE"/>
    <property type="match status" value="1"/>
</dbReference>
<reference evidence="16 17" key="1">
    <citation type="journal article" date="2018" name="Int. J. Syst. Evol. Microbiol.">
        <title>Planococcus salinus sp. nov., a moderately halophilic bacterium isolated from a saline-alkali soil.</title>
        <authorList>
            <person name="Gan L."/>
        </authorList>
    </citation>
    <scope>NUCLEOTIDE SEQUENCE [LARGE SCALE GENOMIC DNA]</scope>
    <source>
        <strain evidence="16 17">LCB217</strain>
    </source>
</reference>
<evidence type="ECO:0000256" key="5">
    <source>
        <dbReference type="ARBA" id="ARBA00022729"/>
    </source>
</evidence>
<dbReference type="PRINTS" id="PR00723">
    <property type="entry name" value="SUBTILISIN"/>
</dbReference>
<dbReference type="CDD" id="cd07474">
    <property type="entry name" value="Peptidases_S8_subtilisin_Vpr-like"/>
    <property type="match status" value="1"/>
</dbReference>
<dbReference type="InterPro" id="IPR023827">
    <property type="entry name" value="Peptidase_S8_Asp-AS"/>
</dbReference>
<keyword evidence="5 12" id="KW-0732">Signal</keyword>
<evidence type="ECO:0000259" key="13">
    <source>
        <dbReference type="Pfam" id="PF00082"/>
    </source>
</evidence>
<comment type="similarity">
    <text evidence="1 9 10">Belongs to the peptidase S8 family.</text>
</comment>
<feature type="compositionally biased region" description="Basic and acidic residues" evidence="11">
    <location>
        <begin position="249"/>
        <end position="263"/>
    </location>
</feature>
<dbReference type="InterPro" id="IPR023828">
    <property type="entry name" value="Peptidase_S8_Ser-AS"/>
</dbReference>
<dbReference type="InterPro" id="IPR046450">
    <property type="entry name" value="PA_dom_sf"/>
</dbReference>
<dbReference type="InterPro" id="IPR010259">
    <property type="entry name" value="S8pro/Inhibitor_I9"/>
</dbReference>
<dbReference type="Pfam" id="PF00082">
    <property type="entry name" value="Peptidase_S8"/>
    <property type="match status" value="1"/>
</dbReference>
<evidence type="ECO:0000259" key="14">
    <source>
        <dbReference type="Pfam" id="PF02225"/>
    </source>
</evidence>
<dbReference type="PANTHER" id="PTHR43806:SF65">
    <property type="entry name" value="SERINE PROTEASE APRX"/>
    <property type="match status" value="1"/>
</dbReference>
<dbReference type="Gene3D" id="3.30.70.80">
    <property type="entry name" value="Peptidase S8 propeptide/proteinase inhibitor I9"/>
    <property type="match status" value="1"/>
</dbReference>
<dbReference type="Pfam" id="PF02225">
    <property type="entry name" value="PA"/>
    <property type="match status" value="1"/>
</dbReference>
<organism evidence="16 17">
    <name type="scientific">Planococcus salinus</name>
    <dbReference type="NCBI Taxonomy" id="1848460"/>
    <lineage>
        <taxon>Bacteria</taxon>
        <taxon>Bacillati</taxon>
        <taxon>Bacillota</taxon>
        <taxon>Bacilli</taxon>
        <taxon>Bacillales</taxon>
        <taxon>Caryophanaceae</taxon>
        <taxon>Planococcus</taxon>
    </lineage>
</organism>
<dbReference type="InterPro" id="IPR022398">
    <property type="entry name" value="Peptidase_S8_His-AS"/>
</dbReference>
<dbReference type="SUPFAM" id="SSF52025">
    <property type="entry name" value="PA domain"/>
    <property type="match status" value="1"/>
</dbReference>
<evidence type="ECO:0000259" key="15">
    <source>
        <dbReference type="Pfam" id="PF05922"/>
    </source>
</evidence>
<name>A0A3M8P3J8_9BACL</name>
<keyword evidence="3" id="KW-0964">Secreted</keyword>
<sequence length="1098" mass="115483">MRKQKLMKYFSSLLALVLVLSLLTPFTAAATGEGAQPFGNGPSNSELQVKAAIAEQLRTGSSGPKLHKDLQGLSGDEEVDVIIQLSEKPVGLERGIQKSKGKAMNPFQANKVKSNVRTQQSSAKKAMKARGISFAEKFTYDTVLNGFSATVKADDVDKLLDIEGVTLVEPDVTVEAFDEPSGEQPETDAPSSGSLSFPGIEALWQEGLEGQGVKVAVLDTGIDPDHPEFEGVYKGGKNFVAHNSSLYTTERKPDDASETRPSERAAGQPEFNANGESFYTSHGTHVAGIIAAIGANDYGIKGIAPQVDLYAYRVLGAYGSGATSSILAGIEEAVNHNMDIINLSFGVGANTETDAAAYAINNAMMEGTIAVLATGNTGPERGTMGTPSTSRLGIAVGNTTSPETMHAGQVNVQAGDYELAKPVHLMATTFGASLSDQLAGEFEVVAVPGIGAAADYETIDANGKVALVSRGEIAFIDKIAAAQQAGAVAVLIHNNEGGSNAPAASGTYLGDSFEFIPSFDLSQTDGEALRSALESSSGTVTFGDFTQTLTIGDEVHDTSSRGPSMPNFDIKPDVSAPGTNVMSTIPMYQADFPGVSYEEAYTRKTGTSMAAPHVTAIAALVKQANPQWDAFDVKVALSNTADVLDTNKFDVFAQGAGRVNAYEAAHPEILAYAQDQAVLDEEGDMVDHEKGTITFGPQSLEDGAVSVTKQVMIKDITGNGGNYDVTIDETKSFEGAAVTVDQSSFTLNGEQLLNVTLTAPQTAEPKAGDELLGYLYISNGDTEISLPFAADFSGEPTAVTDISISETDMSFDEDGVKDAADLSFTLTGDLATNYIEIWDIMNPYGGPYGDGYIGYVHASDSLKADDHTFTIDGQYQPWDGSPATTIPDGLYTFDIKGVPVSGKPSFLHEYAGPVIVKTTAPEITGTVTDGQATGQVDDMYSVYKQELVLYGATFDLNEKLHASYTATQKGKPVEPVAFDLAQDGSFTFPVSEKTDSVTVTVKDAAGNVGEAVIYEKEKPGNPYPGKPDHPGKGKSGKPDKHPGKGKPGKPDEHPGKGKPDKPDKHPGKGKSGKPDKHPGKGKPGKPDGHPGKGKPGRE</sequence>
<evidence type="ECO:0000313" key="17">
    <source>
        <dbReference type="Proteomes" id="UP000275473"/>
    </source>
</evidence>
<comment type="caution">
    <text evidence="16">The sequence shown here is derived from an EMBL/GenBank/DDBJ whole genome shotgun (WGS) entry which is preliminary data.</text>
</comment>
<dbReference type="AlphaFoldDB" id="A0A3M8P3J8"/>
<dbReference type="OrthoDB" id="9798386at2"/>
<keyword evidence="4 9" id="KW-0645">Protease</keyword>
<dbReference type="InterPro" id="IPR050131">
    <property type="entry name" value="Peptidase_S8_subtilisin-like"/>
</dbReference>
<keyword evidence="6 9" id="KW-0378">Hydrolase</keyword>
<feature type="active site" description="Charge relay system" evidence="8 9">
    <location>
        <position position="219"/>
    </location>
</feature>
<dbReference type="InterPro" id="IPR000209">
    <property type="entry name" value="Peptidase_S8/S53_dom"/>
</dbReference>
<feature type="region of interest" description="Disordered" evidence="11">
    <location>
        <begin position="244"/>
        <end position="277"/>
    </location>
</feature>
<dbReference type="PROSITE" id="PS00137">
    <property type="entry name" value="SUBTILASE_HIS"/>
    <property type="match status" value="1"/>
</dbReference>
<dbReference type="PROSITE" id="PS00138">
    <property type="entry name" value="SUBTILASE_SER"/>
    <property type="match status" value="1"/>
</dbReference>
<dbReference type="GO" id="GO:0006508">
    <property type="term" value="P:proteolysis"/>
    <property type="evidence" value="ECO:0007669"/>
    <property type="project" value="UniProtKB-KW"/>
</dbReference>
<dbReference type="SUPFAM" id="SSF52743">
    <property type="entry name" value="Subtilisin-like"/>
    <property type="match status" value="1"/>
</dbReference>
<feature type="active site" description="Charge relay system" evidence="8 9">
    <location>
        <position position="282"/>
    </location>
</feature>
<dbReference type="InterPro" id="IPR036852">
    <property type="entry name" value="Peptidase_S8/S53_dom_sf"/>
</dbReference>
<evidence type="ECO:0000256" key="2">
    <source>
        <dbReference type="ARBA" id="ARBA00022512"/>
    </source>
</evidence>
<feature type="domain" description="Inhibitor I9" evidence="15">
    <location>
        <begin position="108"/>
        <end position="175"/>
    </location>
</feature>
<evidence type="ECO:0000256" key="11">
    <source>
        <dbReference type="SAM" id="MobiDB-lite"/>
    </source>
</evidence>
<feature type="domain" description="Peptidase S8/S53" evidence="13">
    <location>
        <begin position="210"/>
        <end position="657"/>
    </location>
</feature>
<dbReference type="InterPro" id="IPR003137">
    <property type="entry name" value="PA_domain"/>
</dbReference>
<evidence type="ECO:0000256" key="3">
    <source>
        <dbReference type="ARBA" id="ARBA00022525"/>
    </source>
</evidence>
<dbReference type="Gene3D" id="3.40.50.200">
    <property type="entry name" value="Peptidase S8/S53 domain"/>
    <property type="match status" value="2"/>
</dbReference>
<accession>A0A3M8P3J8</accession>
<keyword evidence="17" id="KW-1185">Reference proteome</keyword>
<dbReference type="CDD" id="cd02133">
    <property type="entry name" value="PA_C5a_like"/>
    <property type="match status" value="1"/>
</dbReference>
<keyword evidence="2" id="KW-0134">Cell wall</keyword>
<feature type="compositionally biased region" description="Basic and acidic residues" evidence="11">
    <location>
        <begin position="1026"/>
        <end position="1098"/>
    </location>
</feature>
<evidence type="ECO:0000256" key="9">
    <source>
        <dbReference type="PROSITE-ProRule" id="PRU01240"/>
    </source>
</evidence>
<protein>
    <submittedName>
        <fullName evidence="16">Peptidase S8</fullName>
    </submittedName>
</protein>
<dbReference type="Proteomes" id="UP000275473">
    <property type="component" value="Unassembled WGS sequence"/>
</dbReference>
<dbReference type="InterPro" id="IPR015500">
    <property type="entry name" value="Peptidase_S8_subtilisin-rel"/>
</dbReference>
<evidence type="ECO:0000256" key="1">
    <source>
        <dbReference type="ARBA" id="ARBA00011073"/>
    </source>
</evidence>
<proteinExistence type="inferred from homology"/>
<feature type="domain" description="PA" evidence="14">
    <location>
        <begin position="444"/>
        <end position="529"/>
    </location>
</feature>
<dbReference type="Pfam" id="PF05922">
    <property type="entry name" value="Inhibitor_I9"/>
    <property type="match status" value="1"/>
</dbReference>
<feature type="region of interest" description="Disordered" evidence="11">
    <location>
        <begin position="176"/>
        <end position="196"/>
    </location>
</feature>
<feature type="signal peptide" evidence="12">
    <location>
        <begin position="1"/>
        <end position="30"/>
    </location>
</feature>
<dbReference type="Gene3D" id="3.50.30.30">
    <property type="match status" value="1"/>
</dbReference>
<feature type="region of interest" description="Disordered" evidence="11">
    <location>
        <begin position="1012"/>
        <end position="1098"/>
    </location>
</feature>
<feature type="active site" description="Charge relay system" evidence="8 9">
    <location>
        <position position="608"/>
    </location>
</feature>
<evidence type="ECO:0000256" key="12">
    <source>
        <dbReference type="SAM" id="SignalP"/>
    </source>
</evidence>
<evidence type="ECO:0000256" key="10">
    <source>
        <dbReference type="RuleBase" id="RU003355"/>
    </source>
</evidence>
<dbReference type="InterPro" id="IPR034213">
    <property type="entry name" value="S8_Vpr-like"/>
</dbReference>
<dbReference type="InterPro" id="IPR037045">
    <property type="entry name" value="S8pro/Inhibitor_I9_sf"/>
</dbReference>
<keyword evidence="7 9" id="KW-0720">Serine protease</keyword>
<dbReference type="EMBL" id="RIAX01000018">
    <property type="protein sequence ID" value="RNF38246.1"/>
    <property type="molecule type" value="Genomic_DNA"/>
</dbReference>
<gene>
    <name evidence="16" type="ORF">EEX84_15405</name>
</gene>
<evidence type="ECO:0000256" key="4">
    <source>
        <dbReference type="ARBA" id="ARBA00022670"/>
    </source>
</evidence>